<dbReference type="HOGENOM" id="CLU_2289510_0_0_5"/>
<feature type="region of interest" description="Disordered" evidence="1">
    <location>
        <begin position="1"/>
        <end position="34"/>
    </location>
</feature>
<evidence type="ECO:0000259" key="2">
    <source>
        <dbReference type="PROSITE" id="PS50943"/>
    </source>
</evidence>
<evidence type="ECO:0000256" key="1">
    <source>
        <dbReference type="SAM" id="MobiDB-lite"/>
    </source>
</evidence>
<dbReference type="EMBL" id="CP002292">
    <property type="protein sequence ID" value="ADP71013.1"/>
    <property type="molecule type" value="Genomic_DNA"/>
</dbReference>
<evidence type="ECO:0000313" key="3">
    <source>
        <dbReference type="EMBL" id="ADP71013.1"/>
    </source>
</evidence>
<dbReference type="KEGG" id="rva:Rvan_1766"/>
<dbReference type="CDD" id="cd00093">
    <property type="entry name" value="HTH_XRE"/>
    <property type="match status" value="1"/>
</dbReference>
<dbReference type="eggNOG" id="COG1396">
    <property type="taxonomic scope" value="Bacteria"/>
</dbReference>
<keyword evidence="4" id="KW-1185">Reference proteome</keyword>
<dbReference type="Pfam" id="PF01381">
    <property type="entry name" value="HTH_3"/>
    <property type="match status" value="1"/>
</dbReference>
<dbReference type="AlphaFoldDB" id="E3HZH8"/>
<dbReference type="InterPro" id="IPR010982">
    <property type="entry name" value="Lambda_DNA-bd_dom_sf"/>
</dbReference>
<feature type="compositionally biased region" description="Polar residues" evidence="1">
    <location>
        <begin position="1"/>
        <end position="11"/>
    </location>
</feature>
<dbReference type="InterPro" id="IPR001387">
    <property type="entry name" value="Cro/C1-type_HTH"/>
</dbReference>
<dbReference type="SUPFAM" id="SSF47413">
    <property type="entry name" value="lambda repressor-like DNA-binding domains"/>
    <property type="match status" value="1"/>
</dbReference>
<reference evidence="4" key="1">
    <citation type="journal article" date="2011" name="J. Bacteriol.">
        <title>Genome sequences of eight morphologically diverse alphaproteobacteria.</title>
        <authorList>
            <consortium name="US DOE Joint Genome Institute"/>
            <person name="Brown P.J."/>
            <person name="Kysela D.T."/>
            <person name="Buechlein A."/>
            <person name="Hemmerich C."/>
            <person name="Brun Y.V."/>
        </authorList>
    </citation>
    <scope>NUCLEOTIDE SEQUENCE [LARGE SCALE GENOMIC DNA]</scope>
    <source>
        <strain evidence="4">ATCC 17100 / ATH 3.1.1 / DSM 162 / LMG 4299</strain>
    </source>
</reference>
<accession>E3HZH8</accession>
<gene>
    <name evidence="3" type="ordered locus">Rvan_1766</name>
</gene>
<dbReference type="RefSeq" id="WP_013419409.1">
    <property type="nucleotide sequence ID" value="NC_014664.1"/>
</dbReference>
<proteinExistence type="predicted"/>
<sequence>MPDKSLSSETSPAEPRKRKRALPVLAKKRAPDSQPEREIFARNLRRARIDASLSQRELAAVTGIAQAHISELENAMHNVCIDTMVKLAQAVKKPLFQMFQP</sequence>
<dbReference type="SMART" id="SM00530">
    <property type="entry name" value="HTH_XRE"/>
    <property type="match status" value="1"/>
</dbReference>
<protein>
    <submittedName>
        <fullName evidence="3">Helix-turn-helix domain protein</fullName>
    </submittedName>
</protein>
<evidence type="ECO:0000313" key="4">
    <source>
        <dbReference type="Proteomes" id="UP000001399"/>
    </source>
</evidence>
<dbReference type="PROSITE" id="PS50943">
    <property type="entry name" value="HTH_CROC1"/>
    <property type="match status" value="1"/>
</dbReference>
<dbReference type="OrthoDB" id="2986852at2"/>
<feature type="domain" description="HTH cro/C1-type" evidence="2">
    <location>
        <begin position="44"/>
        <end position="90"/>
    </location>
</feature>
<dbReference type="Gene3D" id="1.10.260.40">
    <property type="entry name" value="lambda repressor-like DNA-binding domains"/>
    <property type="match status" value="1"/>
</dbReference>
<name>E3HZH8_RHOVT</name>
<dbReference type="GO" id="GO:0003677">
    <property type="term" value="F:DNA binding"/>
    <property type="evidence" value="ECO:0007669"/>
    <property type="project" value="InterPro"/>
</dbReference>
<organism evidence="3 4">
    <name type="scientific">Rhodomicrobium vannielii (strain ATCC 17100 / DSM 162 / LMG 4299 / NCIMB 10020 / ATH 3.1.1)</name>
    <dbReference type="NCBI Taxonomy" id="648757"/>
    <lineage>
        <taxon>Bacteria</taxon>
        <taxon>Pseudomonadati</taxon>
        <taxon>Pseudomonadota</taxon>
        <taxon>Alphaproteobacteria</taxon>
        <taxon>Hyphomicrobiales</taxon>
        <taxon>Hyphomicrobiaceae</taxon>
        <taxon>Rhodomicrobium</taxon>
    </lineage>
</organism>
<dbReference type="Proteomes" id="UP000001399">
    <property type="component" value="Chromosome"/>
</dbReference>